<keyword evidence="16" id="KW-1185">Reference proteome</keyword>
<comment type="subcellular location">
    <subcellularLocation>
        <location evidence="1 9 10">Nucleus</location>
    </subcellularLocation>
</comment>
<comment type="caution">
    <text evidence="15">The sequence shown here is derived from an EMBL/GenBank/DDBJ whole genome shotgun (WGS) entry which is preliminary data.</text>
</comment>
<dbReference type="Gene3D" id="3.30.530.20">
    <property type="match status" value="1"/>
</dbReference>
<dbReference type="CDD" id="cd00086">
    <property type="entry name" value="homeodomain"/>
    <property type="match status" value="1"/>
</dbReference>
<dbReference type="AlphaFoldDB" id="A0A811NLB2"/>
<dbReference type="GO" id="GO:0008289">
    <property type="term" value="F:lipid binding"/>
    <property type="evidence" value="ECO:0007669"/>
    <property type="project" value="InterPro"/>
</dbReference>
<evidence type="ECO:0000313" key="15">
    <source>
        <dbReference type="EMBL" id="CAD6229744.1"/>
    </source>
</evidence>
<proteinExistence type="inferred from homology"/>
<dbReference type="Gene3D" id="1.10.10.60">
    <property type="entry name" value="Homeodomain-like"/>
    <property type="match status" value="1"/>
</dbReference>
<dbReference type="SUPFAM" id="SSF55961">
    <property type="entry name" value="Bet v1-like"/>
    <property type="match status" value="2"/>
</dbReference>
<evidence type="ECO:0000256" key="4">
    <source>
        <dbReference type="ARBA" id="ARBA00023054"/>
    </source>
</evidence>
<dbReference type="InterPro" id="IPR009057">
    <property type="entry name" value="Homeodomain-like_sf"/>
</dbReference>
<accession>A0A811NLB2</accession>
<name>A0A811NLB2_9POAL</name>
<dbReference type="InterPro" id="IPR057993">
    <property type="entry name" value="HD-Zip_IV_C"/>
</dbReference>
<dbReference type="Pfam" id="PF00046">
    <property type="entry name" value="Homeodomain"/>
    <property type="match status" value="1"/>
</dbReference>
<evidence type="ECO:0000256" key="9">
    <source>
        <dbReference type="PROSITE-ProRule" id="PRU00108"/>
    </source>
</evidence>
<dbReference type="InterPro" id="IPR001356">
    <property type="entry name" value="HD"/>
</dbReference>
<dbReference type="GO" id="GO:0005634">
    <property type="term" value="C:nucleus"/>
    <property type="evidence" value="ECO:0007669"/>
    <property type="project" value="UniProtKB-SubCell"/>
</dbReference>
<dbReference type="Proteomes" id="UP000604825">
    <property type="component" value="Unassembled WGS sequence"/>
</dbReference>
<dbReference type="PANTHER" id="PTHR45654:SF24">
    <property type="entry name" value="HOMEOBOX-LEUCINE ZIPPER PROTEIN GLABRA 2"/>
    <property type="match status" value="1"/>
</dbReference>
<evidence type="ECO:0000256" key="8">
    <source>
        <dbReference type="ARBA" id="ARBA00023242"/>
    </source>
</evidence>
<evidence type="ECO:0000256" key="3">
    <source>
        <dbReference type="ARBA" id="ARBA00023015"/>
    </source>
</evidence>
<comment type="similarity">
    <text evidence="2">Belongs to the HD-ZIP homeobox family. Class IV subfamily.</text>
</comment>
<dbReference type="GO" id="GO:0003677">
    <property type="term" value="F:DNA binding"/>
    <property type="evidence" value="ECO:0007669"/>
    <property type="project" value="UniProtKB-UniRule"/>
</dbReference>
<dbReference type="SMART" id="SM00389">
    <property type="entry name" value="HOX"/>
    <property type="match status" value="1"/>
</dbReference>
<feature type="domain" description="START" evidence="14">
    <location>
        <begin position="438"/>
        <end position="679"/>
    </location>
</feature>
<dbReference type="PROSITE" id="PS50848">
    <property type="entry name" value="START"/>
    <property type="match status" value="1"/>
</dbReference>
<keyword evidence="5 9" id="KW-0238">DNA-binding</keyword>
<evidence type="ECO:0000256" key="10">
    <source>
        <dbReference type="RuleBase" id="RU000682"/>
    </source>
</evidence>
<evidence type="ECO:0000256" key="1">
    <source>
        <dbReference type="ARBA" id="ARBA00004123"/>
    </source>
</evidence>
<keyword evidence="8 9" id="KW-0539">Nucleus</keyword>
<evidence type="ECO:0000259" key="14">
    <source>
        <dbReference type="PROSITE" id="PS50848"/>
    </source>
</evidence>
<dbReference type="InterPro" id="IPR042160">
    <property type="entry name" value="HD-Zip_IV"/>
</dbReference>
<reference evidence="15" key="1">
    <citation type="submission" date="2020-10" db="EMBL/GenBank/DDBJ databases">
        <authorList>
            <person name="Han B."/>
            <person name="Lu T."/>
            <person name="Zhao Q."/>
            <person name="Huang X."/>
            <person name="Zhao Y."/>
        </authorList>
    </citation>
    <scope>NUCLEOTIDE SEQUENCE</scope>
</reference>
<evidence type="ECO:0000256" key="6">
    <source>
        <dbReference type="ARBA" id="ARBA00023155"/>
    </source>
</evidence>
<dbReference type="PROSITE" id="PS00027">
    <property type="entry name" value="HOMEOBOX_1"/>
    <property type="match status" value="1"/>
</dbReference>
<dbReference type="PANTHER" id="PTHR45654">
    <property type="entry name" value="HOMEOBOX-LEUCINE ZIPPER PROTEIN MERISTEM L1"/>
    <property type="match status" value="1"/>
</dbReference>
<evidence type="ECO:0000256" key="11">
    <source>
        <dbReference type="SAM" id="Coils"/>
    </source>
</evidence>
<protein>
    <submittedName>
        <fullName evidence="15">Uncharacterized protein</fullName>
    </submittedName>
</protein>
<feature type="domain" description="Homeobox" evidence="13">
    <location>
        <begin position="295"/>
        <end position="355"/>
    </location>
</feature>
<gene>
    <name evidence="15" type="ORF">NCGR_LOCUS20247</name>
</gene>
<dbReference type="Pfam" id="PF01852">
    <property type="entry name" value="START"/>
    <property type="match status" value="1"/>
</dbReference>
<keyword evidence="4 11" id="KW-0175">Coiled coil</keyword>
<dbReference type="Pfam" id="PF25797">
    <property type="entry name" value="PDF2_C"/>
    <property type="match status" value="1"/>
</dbReference>
<evidence type="ECO:0000256" key="12">
    <source>
        <dbReference type="SAM" id="MobiDB-lite"/>
    </source>
</evidence>
<dbReference type="CDD" id="cd08875">
    <property type="entry name" value="START_ArGLABRA2_like"/>
    <property type="match status" value="1"/>
</dbReference>
<evidence type="ECO:0000313" key="16">
    <source>
        <dbReference type="Proteomes" id="UP000604825"/>
    </source>
</evidence>
<dbReference type="EMBL" id="CAJGYO010000005">
    <property type="protein sequence ID" value="CAD6229744.1"/>
    <property type="molecule type" value="Genomic_DNA"/>
</dbReference>
<dbReference type="InterPro" id="IPR002913">
    <property type="entry name" value="START_lipid-bd_dom"/>
</dbReference>
<sequence length="941" mass="102998">MDAEAGEAGMQQPGAVSTSTAAAMPFDRSSSRLGAPGAETFDGALRELKDLRSQLHEAADCCEKAFLNTDKKKLILEGTKGYICDAVVAVIDHLGTVSSKLEHKLQEKTDVALTERKINFLKQRLLTCEQYAISLKLLTVRGDPDAIQYHRRYISQSTQISKLGNSVGSSKNDPRLLEITGPTVSGATLFLKPYDVQPAIGKEHTVVSANSEDSPRTIRMSFSFRAEAGPFGRNEPAAARGDEVENGGEGHGGIRGGGLRPGEAAEISSENTGQGSQSGGAWSGEEAGHEDAGGSKRRKSCHRHTPEQTRVLEAAFKESPHPDETQRQQLSEQLGLSASQVKFWFQNRRCQTKVIQERHENSLLKPDLEKLREENRVMRELIKKSLRSQGQLLRLENAKLKAEIERLRRGDNAAAFSTSPSCSTWGIQIRSRNSLDDVGHDKTKFLELAGRALDELTTMCSSGQPLWVRSVGTGRDVLSCDEYARLFRHHDDDSGDRRGVWSVETSRETGVMYCNATKLVGAFVDVNQWKEMFPSMITKAATLEVIRAGDNDHRDGIVQLMFAEVQTLTPLVPTRELHFLRHCKKLGTNKWAIVDVSLDNFEPGAQTSSTLRMCLKKPSGCIVEEQSLGRCCKVTWVEHVKCREAAVPSAYRTVTASSLAFGARRWVAALGLQCERMVFSVATNVPTWGLNRVATLSGRQSVLKLAQRMTSSLCRVIGASRDLAWSKASNHGGTREIRVMCRKSTGEPRGLIACVVLSERLPVKPAALFGFLADESRRHEWDLMMPGQSVQSYVTVRKGEDRGNRVTAYAVEPSAEELRGKWILQDSSTSPCESTITYAPIDAAVLQPVVYGDDSSTVAVLPCGFVVMPHGREARPAVTTSRKDKEEGRTAVESTGSLVTLVFQALAGSSATDAALPTDAVKAVTRLVFCTLGNIKKALHC</sequence>
<dbReference type="OrthoDB" id="6159439at2759"/>
<dbReference type="Gene3D" id="6.10.140.1620">
    <property type="match status" value="1"/>
</dbReference>
<keyword evidence="6 9" id="KW-0371">Homeobox</keyword>
<dbReference type="GO" id="GO:0000981">
    <property type="term" value="F:DNA-binding transcription factor activity, RNA polymerase II-specific"/>
    <property type="evidence" value="ECO:0007669"/>
    <property type="project" value="InterPro"/>
</dbReference>
<dbReference type="InterPro" id="IPR023393">
    <property type="entry name" value="START-like_dom_sf"/>
</dbReference>
<evidence type="ECO:0000256" key="5">
    <source>
        <dbReference type="ARBA" id="ARBA00023125"/>
    </source>
</evidence>
<keyword evidence="3" id="KW-0805">Transcription regulation</keyword>
<feature type="region of interest" description="Disordered" evidence="12">
    <location>
        <begin position="227"/>
        <end position="305"/>
    </location>
</feature>
<dbReference type="InterPro" id="IPR017970">
    <property type="entry name" value="Homeobox_CS"/>
</dbReference>
<dbReference type="PROSITE" id="PS50071">
    <property type="entry name" value="HOMEOBOX_2"/>
    <property type="match status" value="1"/>
</dbReference>
<feature type="coiled-coil region" evidence="11">
    <location>
        <begin position="368"/>
        <end position="403"/>
    </location>
</feature>
<keyword evidence="7" id="KW-0804">Transcription</keyword>
<organism evidence="15 16">
    <name type="scientific">Miscanthus lutarioriparius</name>
    <dbReference type="NCBI Taxonomy" id="422564"/>
    <lineage>
        <taxon>Eukaryota</taxon>
        <taxon>Viridiplantae</taxon>
        <taxon>Streptophyta</taxon>
        <taxon>Embryophyta</taxon>
        <taxon>Tracheophyta</taxon>
        <taxon>Spermatophyta</taxon>
        <taxon>Magnoliopsida</taxon>
        <taxon>Liliopsida</taxon>
        <taxon>Poales</taxon>
        <taxon>Poaceae</taxon>
        <taxon>PACMAD clade</taxon>
        <taxon>Panicoideae</taxon>
        <taxon>Andropogonodae</taxon>
        <taxon>Andropogoneae</taxon>
        <taxon>Saccharinae</taxon>
        <taxon>Miscanthus</taxon>
    </lineage>
</organism>
<dbReference type="SUPFAM" id="SSF46689">
    <property type="entry name" value="Homeodomain-like"/>
    <property type="match status" value="1"/>
</dbReference>
<feature type="compositionally biased region" description="Gly residues" evidence="12">
    <location>
        <begin position="247"/>
        <end position="260"/>
    </location>
</feature>
<feature type="DNA-binding region" description="Homeobox" evidence="9">
    <location>
        <begin position="297"/>
        <end position="356"/>
    </location>
</feature>
<feature type="region of interest" description="Disordered" evidence="12">
    <location>
        <begin position="1"/>
        <end position="21"/>
    </location>
</feature>
<evidence type="ECO:0000256" key="2">
    <source>
        <dbReference type="ARBA" id="ARBA00006789"/>
    </source>
</evidence>
<evidence type="ECO:0000256" key="7">
    <source>
        <dbReference type="ARBA" id="ARBA00023163"/>
    </source>
</evidence>
<evidence type="ECO:0000259" key="13">
    <source>
        <dbReference type="PROSITE" id="PS50071"/>
    </source>
</evidence>
<dbReference type="FunFam" id="1.10.10.60:FF:000229">
    <property type="entry name" value="Homeobox-leucine zipper protein HDG1"/>
    <property type="match status" value="1"/>
</dbReference>
<dbReference type="SMART" id="SM00234">
    <property type="entry name" value="START"/>
    <property type="match status" value="1"/>
</dbReference>